<dbReference type="InterPro" id="IPR009799">
    <property type="entry name" value="EthD_dom"/>
</dbReference>
<protein>
    <submittedName>
        <fullName evidence="2">Ethyl tert-butyl ether degradation protein EthD</fullName>
    </submittedName>
</protein>
<dbReference type="EMBL" id="PVWJ01000038">
    <property type="protein sequence ID" value="PSB03204.1"/>
    <property type="molecule type" value="Genomic_DNA"/>
</dbReference>
<dbReference type="Gene3D" id="3.30.70.100">
    <property type="match status" value="2"/>
</dbReference>
<dbReference type="OrthoDB" id="570208at2"/>
<dbReference type="GO" id="GO:0016491">
    <property type="term" value="F:oxidoreductase activity"/>
    <property type="evidence" value="ECO:0007669"/>
    <property type="project" value="InterPro"/>
</dbReference>
<gene>
    <name evidence="2" type="ORF">C7B64_09650</name>
</gene>
<evidence type="ECO:0000313" key="3">
    <source>
        <dbReference type="Proteomes" id="UP000238762"/>
    </source>
</evidence>
<dbReference type="Proteomes" id="UP000238762">
    <property type="component" value="Unassembled WGS sequence"/>
</dbReference>
<comment type="caution">
    <text evidence="2">The sequence shown here is derived from an EMBL/GenBank/DDBJ whole genome shotgun (WGS) entry which is preliminary data.</text>
</comment>
<evidence type="ECO:0000259" key="1">
    <source>
        <dbReference type="Pfam" id="PF07110"/>
    </source>
</evidence>
<feature type="domain" description="EthD" evidence="1">
    <location>
        <begin position="130"/>
        <end position="211"/>
    </location>
</feature>
<dbReference type="NCBIfam" id="TIGR02118">
    <property type="entry name" value="EthD family reductase"/>
    <property type="match status" value="1"/>
</dbReference>
<proteinExistence type="predicted"/>
<dbReference type="InterPro" id="IPR011008">
    <property type="entry name" value="Dimeric_a/b-barrel"/>
</dbReference>
<dbReference type="RefSeq" id="WP_106288439.1">
    <property type="nucleotide sequence ID" value="NZ_CAWNTC010000014.1"/>
</dbReference>
<dbReference type="Pfam" id="PF07110">
    <property type="entry name" value="EthD"/>
    <property type="match status" value="2"/>
</dbReference>
<dbReference type="AlphaFoldDB" id="A0A2T1C4Q1"/>
<reference evidence="2 3" key="1">
    <citation type="submission" date="2018-02" db="EMBL/GenBank/DDBJ databases">
        <authorList>
            <person name="Cohen D.B."/>
            <person name="Kent A.D."/>
        </authorList>
    </citation>
    <scope>NUCLEOTIDE SEQUENCE [LARGE SCALE GENOMIC DNA]</scope>
    <source>
        <strain evidence="2 3">CCAP 1448/3</strain>
    </source>
</reference>
<evidence type="ECO:0000313" key="2">
    <source>
        <dbReference type="EMBL" id="PSB03204.1"/>
    </source>
</evidence>
<sequence>MIHQLIFAHPKPGMSEKDFQDYWVNVHAVNYASKIPQIKGYLIDTRIPVEPEPADPLFSGVAEIWLNNETEQLASLQTPEFLQGARLDEPKWAAFWRTVVLDTDSHILLEGEPQKKDSNMVKIFAMVKRKEGMSLEDFRKYSLDIHAAKDLKLPGLRRYVQCHVRDSYYSIGEAILDCVSILWFDSVQAIEEMKLSPEYQESTADLENFIEMKYAHSFLANEHWIIGPEFRN</sequence>
<reference evidence="2 3" key="2">
    <citation type="submission" date="2018-03" db="EMBL/GenBank/DDBJ databases">
        <title>The ancient ancestry and fast evolution of plastids.</title>
        <authorList>
            <person name="Moore K.R."/>
            <person name="Magnabosco C."/>
            <person name="Momper L."/>
            <person name="Gold D.A."/>
            <person name="Bosak T."/>
            <person name="Fournier G.P."/>
        </authorList>
    </citation>
    <scope>NUCLEOTIDE SEQUENCE [LARGE SCALE GENOMIC DNA]</scope>
    <source>
        <strain evidence="2 3">CCAP 1448/3</strain>
    </source>
</reference>
<organism evidence="2 3">
    <name type="scientific">Merismopedia glauca CCAP 1448/3</name>
    <dbReference type="NCBI Taxonomy" id="1296344"/>
    <lineage>
        <taxon>Bacteria</taxon>
        <taxon>Bacillati</taxon>
        <taxon>Cyanobacteriota</taxon>
        <taxon>Cyanophyceae</taxon>
        <taxon>Synechococcales</taxon>
        <taxon>Merismopediaceae</taxon>
        <taxon>Merismopedia</taxon>
    </lineage>
</organism>
<accession>A0A2T1C4Q1</accession>
<feature type="domain" description="EthD" evidence="1">
    <location>
        <begin position="11"/>
        <end position="94"/>
    </location>
</feature>
<name>A0A2T1C4Q1_9CYAN</name>
<keyword evidence="3" id="KW-1185">Reference proteome</keyword>
<dbReference type="SUPFAM" id="SSF54909">
    <property type="entry name" value="Dimeric alpha+beta barrel"/>
    <property type="match status" value="2"/>
</dbReference>